<evidence type="ECO:0000256" key="3">
    <source>
        <dbReference type="ARBA" id="ARBA00004613"/>
    </source>
</evidence>
<comment type="subcellular location">
    <subcellularLocation>
        <location evidence="1">Cell envelope</location>
    </subcellularLocation>
    <subcellularLocation>
        <location evidence="2">Cell outer membrane</location>
    </subcellularLocation>
    <subcellularLocation>
        <location evidence="3">Secreted</location>
    </subcellularLocation>
</comment>
<feature type="signal peptide" evidence="8">
    <location>
        <begin position="1"/>
        <end position="29"/>
    </location>
</feature>
<keyword evidence="7" id="KW-0998">Cell outer membrane</keyword>
<dbReference type="InterPro" id="IPR014755">
    <property type="entry name" value="Cu-Rt/internalin_Ig-like"/>
</dbReference>
<dbReference type="Gene3D" id="2.60.40.1220">
    <property type="match status" value="2"/>
</dbReference>
<keyword evidence="6" id="KW-0472">Membrane</keyword>
<dbReference type="AlphaFoldDB" id="A0A495M0Z9"/>
<keyword evidence="12" id="KW-1185">Reference proteome</keyword>
<evidence type="ECO:0000256" key="8">
    <source>
        <dbReference type="SAM" id="SignalP"/>
    </source>
</evidence>
<evidence type="ECO:0000256" key="6">
    <source>
        <dbReference type="ARBA" id="ARBA00023136"/>
    </source>
</evidence>
<evidence type="ECO:0000313" key="12">
    <source>
        <dbReference type="Proteomes" id="UP000277579"/>
    </source>
</evidence>
<dbReference type="OrthoDB" id="667194at2"/>
<dbReference type="Gene3D" id="2.160.20.10">
    <property type="entry name" value="Single-stranded right-handed beta-helix, Pectin lyase-like"/>
    <property type="match status" value="1"/>
</dbReference>
<dbReference type="InterPro" id="IPR006626">
    <property type="entry name" value="PbH1"/>
</dbReference>
<dbReference type="NCBIfam" id="NF041518">
    <property type="entry name" value="choice_anch_Q"/>
    <property type="match status" value="1"/>
</dbReference>
<dbReference type="NCBIfam" id="TIGR01376">
    <property type="entry name" value="POMP_repeat"/>
    <property type="match status" value="1"/>
</dbReference>
<dbReference type="SMART" id="SM00710">
    <property type="entry name" value="PbH1"/>
    <property type="match status" value="3"/>
</dbReference>
<reference evidence="11 12" key="1">
    <citation type="submission" date="2018-10" db="EMBL/GenBank/DDBJ databases">
        <title>Genomic Encyclopedia of Archaeal and Bacterial Type Strains, Phase II (KMG-II): from individual species to whole genera.</title>
        <authorList>
            <person name="Goeker M."/>
        </authorList>
    </citation>
    <scope>NUCLEOTIDE SEQUENCE [LARGE SCALE GENOMIC DNA]</scope>
    <source>
        <strain evidence="11 12">DSM 29537</strain>
    </source>
</reference>
<accession>A0A495M0Z9</accession>
<dbReference type="GO" id="GO:0009279">
    <property type="term" value="C:cell outer membrane"/>
    <property type="evidence" value="ECO:0007669"/>
    <property type="project" value="UniProtKB-SubCell"/>
</dbReference>
<dbReference type="Proteomes" id="UP000277579">
    <property type="component" value="Unassembled WGS sequence"/>
</dbReference>
<sequence length="1049" mass="109265">MNKKLQEKVRHFAVLLVLLVATDSVWAQAVPDANGILYVKKGATGNGSNWTNALGEAADAVKAARELTAGTITQIWVAGGTYYPLYRVDNLSGTNPTDRNNAFVLVNNVKMYGGFAGTETQLTQRDLALTANASVLSGDYSNNDVISGIGSTLTITNNDENAYHIVMGVGVSAANAITNTTVLDGFTIRGGNANMAGTIKVIGSNKFVPNNVAGGMYNYFSSPIVSNIVIVGNVAGIRGGGMYNDTSSPTITNFTISKNISEQGAGMQNDKSQSKPYLSNGIVNGNSARGGTSEGGGGINNFAATPTLIDVEISENHTTKLGGGIKNNTGTTILTNVVIKGNSAKDGGGFYSTDTDDVVTNCVISDNTAEGLGGGFYIERFGIAKSPILTNVTVARNSAAVNGGAIYNTSSSLKIRNSIVYDNLTGVYYTNAQALPQYTHSLVQGATTNDANGNIDGTTDPLFTDAANGNYKLQQGSPAVDAGSNNYYAPGSTPNIAAIVTDILGNDRFYDGTPDMGAYELNCAVPNPPTALPQTFCASATVAELTATTIAEATAHWYATTDATEALADTAALQTQTYYVSQSIGSCESTRIPVVITITELPAAPTAAAQTFCGTTTVASLVPAPSASIIWYGSATATEALESTSSLATQSYFVSQKNGDCEGPRTEVAVVINTPDPVVTPQTFCEGATVEDLRATTIQDALVQWYAGGTFGEVLANTYPLTTGSYYVSQTVDGCESRRVQVLVTITPQAIPNFETLAPICKDAAAPTLALVAPNGIAGTWSPAEISTAQTGTFDYVFTPTEVTGVLCLVPQTLSVVIIPKATPDFAPVADVCQGTVAPAFALVSPNGVAGTWSPATIDTAQPGTADYVFTPEEGACAIPQTLSITVKNQTPAPTGQETQDFVTGETLADFDVTGENILWYDAPTGGNLLSPTDPIVAGGIYYASQTVASSCGESIVRLKVIAGTELGTPAFESDDFKYYPNPVQDVLTIDYTETIDAATVFNILGQQVITKKANGTSCQLNFSDLPSGTYIVKVVAGEFSKVFRAVKK</sequence>
<evidence type="ECO:0000313" key="11">
    <source>
        <dbReference type="EMBL" id="RKS19075.1"/>
    </source>
</evidence>
<evidence type="ECO:0000256" key="1">
    <source>
        <dbReference type="ARBA" id="ARBA00004196"/>
    </source>
</evidence>
<gene>
    <name evidence="11" type="ORF">CLV94_3026</name>
</gene>
<dbReference type="InterPro" id="IPR044023">
    <property type="entry name" value="Ig_7"/>
</dbReference>
<keyword evidence="4" id="KW-0964">Secreted</keyword>
<name>A0A495M0Z9_9FLAO</name>
<evidence type="ECO:0000256" key="5">
    <source>
        <dbReference type="ARBA" id="ARBA00022729"/>
    </source>
</evidence>
<dbReference type="InterPro" id="IPR003368">
    <property type="entry name" value="POMP_repeat"/>
</dbReference>
<evidence type="ECO:0000259" key="10">
    <source>
        <dbReference type="Pfam" id="PF19081"/>
    </source>
</evidence>
<feature type="domain" description="Ig-like" evidence="10">
    <location>
        <begin position="677"/>
        <end position="748"/>
    </location>
</feature>
<dbReference type="SUPFAM" id="SSF51126">
    <property type="entry name" value="Pectin lyase-like"/>
    <property type="match status" value="2"/>
</dbReference>
<evidence type="ECO:0000256" key="2">
    <source>
        <dbReference type="ARBA" id="ARBA00004442"/>
    </source>
</evidence>
<keyword evidence="5 8" id="KW-0732">Signal</keyword>
<dbReference type="Pfam" id="PF19081">
    <property type="entry name" value="Ig_7"/>
    <property type="match status" value="1"/>
</dbReference>
<dbReference type="InterPro" id="IPR011050">
    <property type="entry name" value="Pectin_lyase_fold/virulence"/>
</dbReference>
<comment type="caution">
    <text evidence="11">The sequence shown here is derived from an EMBL/GenBank/DDBJ whole genome shotgun (WGS) entry which is preliminary data.</text>
</comment>
<evidence type="ECO:0000256" key="7">
    <source>
        <dbReference type="ARBA" id="ARBA00023237"/>
    </source>
</evidence>
<dbReference type="RefSeq" id="WP_121377310.1">
    <property type="nucleotide sequence ID" value="NZ_RBLC01000005.1"/>
</dbReference>
<feature type="domain" description="Secretion system C-terminal sorting" evidence="9">
    <location>
        <begin position="980"/>
        <end position="1040"/>
    </location>
</feature>
<dbReference type="Pfam" id="PF18962">
    <property type="entry name" value="Por_Secre_tail"/>
    <property type="match status" value="1"/>
</dbReference>
<dbReference type="EMBL" id="RBLC01000005">
    <property type="protein sequence ID" value="RKS19075.1"/>
    <property type="molecule type" value="Genomic_DNA"/>
</dbReference>
<dbReference type="GO" id="GO:0005576">
    <property type="term" value="C:extracellular region"/>
    <property type="evidence" value="ECO:0007669"/>
    <property type="project" value="UniProtKB-SubCell"/>
</dbReference>
<proteinExistence type="predicted"/>
<evidence type="ECO:0000256" key="4">
    <source>
        <dbReference type="ARBA" id="ARBA00022525"/>
    </source>
</evidence>
<dbReference type="NCBIfam" id="TIGR04183">
    <property type="entry name" value="Por_Secre_tail"/>
    <property type="match status" value="1"/>
</dbReference>
<evidence type="ECO:0000259" key="9">
    <source>
        <dbReference type="Pfam" id="PF18962"/>
    </source>
</evidence>
<dbReference type="InterPro" id="IPR059226">
    <property type="entry name" value="Choice_anch_Q_dom"/>
</dbReference>
<protein>
    <submittedName>
        <fullName evidence="11">Putative secreted protein (Por secretion system target)</fullName>
    </submittedName>
</protein>
<dbReference type="InterPro" id="IPR026444">
    <property type="entry name" value="Secre_tail"/>
</dbReference>
<organism evidence="11 12">
    <name type="scientific">Flavobacterium endophyticum</name>
    <dbReference type="NCBI Taxonomy" id="1540163"/>
    <lineage>
        <taxon>Bacteria</taxon>
        <taxon>Pseudomonadati</taxon>
        <taxon>Bacteroidota</taxon>
        <taxon>Flavobacteriia</taxon>
        <taxon>Flavobacteriales</taxon>
        <taxon>Flavobacteriaceae</taxon>
        <taxon>Flavobacterium</taxon>
    </lineage>
</organism>
<dbReference type="InterPro" id="IPR012334">
    <property type="entry name" value="Pectin_lyas_fold"/>
</dbReference>
<feature type="chain" id="PRO_5019760622" evidence="8">
    <location>
        <begin position="30"/>
        <end position="1049"/>
    </location>
</feature>